<evidence type="ECO:0000256" key="1">
    <source>
        <dbReference type="SAM" id="MobiDB-lite"/>
    </source>
</evidence>
<feature type="compositionally biased region" description="Basic residues" evidence="1">
    <location>
        <begin position="183"/>
        <end position="195"/>
    </location>
</feature>
<keyword evidence="2" id="KW-0732">Signal</keyword>
<keyword evidence="4" id="KW-1185">Reference proteome</keyword>
<feature type="compositionally biased region" description="Pro residues" evidence="1">
    <location>
        <begin position="173"/>
        <end position="182"/>
    </location>
</feature>
<gene>
    <name evidence="3" type="ORF">EZ315_00865</name>
</gene>
<feature type="compositionally biased region" description="Low complexity" evidence="1">
    <location>
        <begin position="88"/>
        <end position="102"/>
    </location>
</feature>
<dbReference type="AlphaFoldDB" id="A0A4Z0V3N2"/>
<evidence type="ECO:0008006" key="5">
    <source>
        <dbReference type="Google" id="ProtNLM"/>
    </source>
</evidence>
<dbReference type="RefSeq" id="WP_135469801.1">
    <property type="nucleotide sequence ID" value="NZ_CASJDB010000045.1"/>
</dbReference>
<evidence type="ECO:0000313" key="3">
    <source>
        <dbReference type="EMBL" id="TGG39331.1"/>
    </source>
</evidence>
<feature type="compositionally biased region" description="Basic and acidic residues" evidence="1">
    <location>
        <begin position="24"/>
        <end position="52"/>
    </location>
</feature>
<sequence length="345" mass="37221">MRRVLKNLILAIALVSMCVPSADAQRHNGAKENKSRTEHSGRSSRQSGDKVRSGNTQARRPSGVGPQNGGRRSQSNKGTASRPNNGAGNNSRPNVGNRPVNNRPDHGDRPNVGNRPGSNRPNPGVRPGNGNNHRPDHGDRPNVGNRPGNSRPNPGVRPGGSHRPNHGLRPGGHPAPRPPMIRPPHRPHRPVMVRPHYRPVPPPAWRPHRGVPVIRGILGLSFGVAIGTSLDYLYNSGYSVDGYANDIVYLRNVPALNYVWTDAALYYGSRGLDASSFYYSTSVYDMSRYNSVYSDLVSTYGVPVSVNNAGGLLTSTWFGGNRGYITLSFGSGSAGRFLTTLTLGL</sequence>
<accession>A0A4Z0V3N2</accession>
<organism evidence="3 4">
    <name type="scientific">Duncaniella freteri</name>
    <dbReference type="NCBI Taxonomy" id="2530391"/>
    <lineage>
        <taxon>Bacteria</taxon>
        <taxon>Pseudomonadati</taxon>
        <taxon>Bacteroidota</taxon>
        <taxon>Bacteroidia</taxon>
        <taxon>Bacteroidales</taxon>
        <taxon>Muribaculaceae</taxon>
        <taxon>Duncaniella</taxon>
    </lineage>
</organism>
<feature type="compositionally biased region" description="Polar residues" evidence="1">
    <location>
        <begin position="70"/>
        <end position="87"/>
    </location>
</feature>
<dbReference type="GeneID" id="82148321"/>
<feature type="region of interest" description="Disordered" evidence="1">
    <location>
        <begin position="23"/>
        <end position="195"/>
    </location>
</feature>
<reference evidence="3 4" key="1">
    <citation type="submission" date="2019-02" db="EMBL/GenBank/DDBJ databases">
        <title>Isolation and identification of novel species under the genus Muribaculum.</title>
        <authorList>
            <person name="Miyake S."/>
            <person name="Ding Y."/>
            <person name="Low A."/>
            <person name="Soh M."/>
            <person name="Seedorf H."/>
        </authorList>
    </citation>
    <scope>NUCLEOTIDE SEQUENCE [LARGE SCALE GENOMIC DNA]</scope>
    <source>
        <strain evidence="3 4">TLL-A3</strain>
    </source>
</reference>
<feature type="chain" id="PRO_5021336463" description="DUF4134 domain-containing protein" evidence="2">
    <location>
        <begin position="25"/>
        <end position="345"/>
    </location>
</feature>
<name>A0A4Z0V3N2_9BACT</name>
<proteinExistence type="predicted"/>
<feature type="signal peptide" evidence="2">
    <location>
        <begin position="1"/>
        <end position="24"/>
    </location>
</feature>
<dbReference type="EMBL" id="SJSA01000001">
    <property type="protein sequence ID" value="TGG39331.1"/>
    <property type="molecule type" value="Genomic_DNA"/>
</dbReference>
<comment type="caution">
    <text evidence="3">The sequence shown here is derived from an EMBL/GenBank/DDBJ whole genome shotgun (WGS) entry which is preliminary data.</text>
</comment>
<evidence type="ECO:0000256" key="2">
    <source>
        <dbReference type="SAM" id="SignalP"/>
    </source>
</evidence>
<dbReference type="Proteomes" id="UP000297635">
    <property type="component" value="Unassembled WGS sequence"/>
</dbReference>
<protein>
    <recommendedName>
        <fullName evidence="5">DUF4134 domain-containing protein</fullName>
    </recommendedName>
</protein>
<feature type="compositionally biased region" description="Low complexity" evidence="1">
    <location>
        <begin position="110"/>
        <end position="132"/>
    </location>
</feature>
<evidence type="ECO:0000313" key="4">
    <source>
        <dbReference type="Proteomes" id="UP000297635"/>
    </source>
</evidence>